<evidence type="ECO:0000256" key="5">
    <source>
        <dbReference type="ARBA" id="ARBA00022729"/>
    </source>
</evidence>
<keyword evidence="5 16" id="KW-0732">Signal</keyword>
<evidence type="ECO:0000256" key="9">
    <source>
        <dbReference type="ARBA" id="ARBA00023033"/>
    </source>
</evidence>
<evidence type="ECO:0000313" key="19">
    <source>
        <dbReference type="Proteomes" id="UP000001197"/>
    </source>
</evidence>
<evidence type="ECO:0000256" key="6">
    <source>
        <dbReference type="ARBA" id="ARBA00023001"/>
    </source>
</evidence>
<reference evidence="19" key="2">
    <citation type="journal article" date="2014" name="Genetics">
        <title>Maintaining two mating types: Structure of the mating type locus and its role in heterokaryosis in Podospora anserina.</title>
        <authorList>
            <person name="Grognet P."/>
            <person name="Bidard F."/>
            <person name="Kuchly C."/>
            <person name="Tong L.C.H."/>
            <person name="Coppin E."/>
            <person name="Benkhali J.A."/>
            <person name="Couloux A."/>
            <person name="Wincker P."/>
            <person name="Debuchy R."/>
            <person name="Silar P."/>
        </authorList>
    </citation>
    <scope>GENOME REANNOTATION</scope>
    <source>
        <strain evidence="19">S / ATCC MYA-4624 / DSM 980 / FGSC 10383</strain>
    </source>
</reference>
<dbReference type="GO" id="GO:0005576">
    <property type="term" value="C:extracellular region"/>
    <property type="evidence" value="ECO:0007669"/>
    <property type="project" value="UniProtKB-SubCell"/>
</dbReference>
<keyword evidence="19" id="KW-1185">Reference proteome</keyword>
<feature type="chain" id="PRO_5001853935" description="lytic cellulose monooxygenase (C4-dehydrogenating)" evidence="16">
    <location>
        <begin position="20"/>
        <end position="231"/>
    </location>
</feature>
<comment type="similarity">
    <text evidence="13">Belongs to the polysaccharide monooxygenase AA9 family.</text>
</comment>
<accession>A0A090D9H3</accession>
<evidence type="ECO:0000256" key="7">
    <source>
        <dbReference type="ARBA" id="ARBA00023002"/>
    </source>
</evidence>
<dbReference type="GO" id="GO:0016787">
    <property type="term" value="F:hydrolase activity"/>
    <property type="evidence" value="ECO:0007669"/>
    <property type="project" value="UniProtKB-KW"/>
</dbReference>
<sequence length="231" mass="24974">MKSILALTTALLATTGVQAHYIFQQFTSSGTKHAAWKYVRKNSNPAWLQNGPVTDLSSTDLRCNVGGQVSNGTETVTMKAGDEFTFTLDTAVYHAGPVSLYMSKAPGLVKDYDGSGQWFKIYDWGPRLDGLLREYLVSYTSNIPRCIPDGEYLLRIQQLGLHNPGAPPQFYISCAQVKVTNGGSTNPSPTALIPGAFKSTDPGYNVNIYSGSMANYQVPGPAVVSLFAFVS</sequence>
<dbReference type="GO" id="GO:0030245">
    <property type="term" value="P:cellulose catabolic process"/>
    <property type="evidence" value="ECO:0007669"/>
    <property type="project" value="UniProtKB-KW"/>
</dbReference>
<evidence type="ECO:0000256" key="13">
    <source>
        <dbReference type="ARBA" id="ARBA00044502"/>
    </source>
</evidence>
<evidence type="ECO:0000256" key="3">
    <source>
        <dbReference type="ARBA" id="ARBA00022525"/>
    </source>
</evidence>
<evidence type="ECO:0000256" key="11">
    <source>
        <dbReference type="ARBA" id="ARBA00023277"/>
    </source>
</evidence>
<keyword evidence="6" id="KW-0136">Cellulose degradation</keyword>
<dbReference type="PANTHER" id="PTHR33353:SF11">
    <property type="entry name" value="GLYCOSYLHYDROLASE FAMILY 61-7 PROTEIN"/>
    <property type="match status" value="1"/>
</dbReference>
<dbReference type="Gene3D" id="2.70.50.70">
    <property type="match status" value="1"/>
</dbReference>
<dbReference type="AlphaFoldDB" id="A0A090D9H3"/>
<keyword evidence="4" id="KW-0479">Metal-binding</keyword>
<feature type="signal peptide" evidence="16">
    <location>
        <begin position="1"/>
        <end position="19"/>
    </location>
</feature>
<dbReference type="GO" id="GO:0004497">
    <property type="term" value="F:monooxygenase activity"/>
    <property type="evidence" value="ECO:0007669"/>
    <property type="project" value="UniProtKB-KW"/>
</dbReference>
<organism evidence="18 19">
    <name type="scientific">Podospora anserina (strain S / ATCC MYA-4624 / DSM 980 / FGSC 10383)</name>
    <name type="common">Pleurage anserina</name>
    <dbReference type="NCBI Taxonomy" id="515849"/>
    <lineage>
        <taxon>Eukaryota</taxon>
        <taxon>Fungi</taxon>
        <taxon>Dikarya</taxon>
        <taxon>Ascomycota</taxon>
        <taxon>Pezizomycotina</taxon>
        <taxon>Sordariomycetes</taxon>
        <taxon>Sordariomycetidae</taxon>
        <taxon>Sordariales</taxon>
        <taxon>Podosporaceae</taxon>
        <taxon>Podospora</taxon>
        <taxon>Podospora anserina</taxon>
    </lineage>
</organism>
<protein>
    <recommendedName>
        <fullName evidence="15">lytic cellulose monooxygenase (C4-dehydrogenating)</fullName>
        <ecNumber evidence="15">1.14.99.56</ecNumber>
    </recommendedName>
</protein>
<keyword evidence="9" id="KW-0503">Monooxygenase</keyword>
<dbReference type="InParanoid" id="A0A090D9H3"/>
<keyword evidence="3" id="KW-0964">Secreted</keyword>
<dbReference type="EMBL" id="FO904941">
    <property type="protein sequence ID" value="CDP30928.1"/>
    <property type="molecule type" value="Genomic_DNA"/>
</dbReference>
<keyword evidence="11" id="KW-0119">Carbohydrate metabolism</keyword>
<comment type="catalytic activity">
    <reaction evidence="14">
        <text>[(1-&gt;4)-beta-D-glucosyl]n+m + reduced acceptor + O2 = 4-dehydro-beta-D-glucosyl-[(1-&gt;4)-beta-D-glucosyl]n-1 + [(1-&gt;4)-beta-D-glucosyl]m + acceptor + H2O.</text>
        <dbReference type="EC" id="1.14.99.56"/>
    </reaction>
</comment>
<evidence type="ECO:0000256" key="1">
    <source>
        <dbReference type="ARBA" id="ARBA00001973"/>
    </source>
</evidence>
<name>A0A090D9H3_PODAN</name>
<reference evidence="18 19" key="1">
    <citation type="journal article" date="2008" name="Genome Biol.">
        <title>The genome sequence of the model ascomycete fungus Podospora anserina.</title>
        <authorList>
            <person name="Espagne E."/>
            <person name="Lespinet O."/>
            <person name="Malagnac F."/>
            <person name="Da Silva C."/>
            <person name="Jaillon O."/>
            <person name="Porcel B.M."/>
            <person name="Couloux A."/>
            <person name="Aury J.-M."/>
            <person name="Segurens B."/>
            <person name="Poulain J."/>
            <person name="Anthouard V."/>
            <person name="Grossetete S."/>
            <person name="Khalili H."/>
            <person name="Coppin E."/>
            <person name="Dequard-Chablat M."/>
            <person name="Picard M."/>
            <person name="Contamine V."/>
            <person name="Arnaise S."/>
            <person name="Bourdais A."/>
            <person name="Berteaux-Lecellier V."/>
            <person name="Gautheret D."/>
            <person name="de Vries R.P."/>
            <person name="Battaglia E."/>
            <person name="Coutinho P.M."/>
            <person name="Danchin E.G.J."/>
            <person name="Henrissat B."/>
            <person name="El Khoury R."/>
            <person name="Sainsard-Chanet A."/>
            <person name="Boivin A."/>
            <person name="Pinan-Lucarre B."/>
            <person name="Sellem C.H."/>
            <person name="Debuchy R."/>
            <person name="Wincker P."/>
            <person name="Weissenbach J."/>
            <person name="Silar P."/>
        </authorList>
    </citation>
    <scope>NUCLEOTIDE SEQUENCE [LARGE SCALE GENOMIC DNA]</scope>
    <source>
        <strain evidence="19">S / ATCC MYA-4624 / DSM 980 / FGSC 10383</strain>
    </source>
</reference>
<comment type="cofactor">
    <cofactor evidence="1">
        <name>Cu(2+)</name>
        <dbReference type="ChEBI" id="CHEBI:29036"/>
    </cofactor>
</comment>
<evidence type="ECO:0000256" key="12">
    <source>
        <dbReference type="ARBA" id="ARBA00023326"/>
    </source>
</evidence>
<dbReference type="PANTHER" id="PTHR33353">
    <property type="entry name" value="PUTATIVE (AFU_ORTHOLOGUE AFUA_1G12560)-RELATED"/>
    <property type="match status" value="1"/>
</dbReference>
<keyword evidence="10" id="KW-1015">Disulfide bond</keyword>
<dbReference type="InterPro" id="IPR049892">
    <property type="entry name" value="AA9"/>
</dbReference>
<dbReference type="Proteomes" id="UP000001197">
    <property type="component" value="Chromosome 6"/>
</dbReference>
<dbReference type="CDD" id="cd21175">
    <property type="entry name" value="LPMO_AA9"/>
    <property type="match status" value="1"/>
</dbReference>
<evidence type="ECO:0000256" key="4">
    <source>
        <dbReference type="ARBA" id="ARBA00022723"/>
    </source>
</evidence>
<proteinExistence type="inferred from homology"/>
<evidence type="ECO:0000256" key="8">
    <source>
        <dbReference type="ARBA" id="ARBA00023008"/>
    </source>
</evidence>
<evidence type="ECO:0000256" key="15">
    <source>
        <dbReference type="ARBA" id="ARBA00047174"/>
    </source>
</evidence>
<keyword evidence="7" id="KW-0560">Oxidoreductase</keyword>
<evidence type="ECO:0000256" key="16">
    <source>
        <dbReference type="SAM" id="SignalP"/>
    </source>
</evidence>
<dbReference type="GO" id="GO:0046872">
    <property type="term" value="F:metal ion binding"/>
    <property type="evidence" value="ECO:0007669"/>
    <property type="project" value="UniProtKB-KW"/>
</dbReference>
<keyword evidence="18" id="KW-0378">Hydrolase</keyword>
<comment type="subcellular location">
    <subcellularLocation>
        <location evidence="2">Secreted</location>
    </subcellularLocation>
</comment>
<dbReference type="Pfam" id="PF03443">
    <property type="entry name" value="AA9"/>
    <property type="match status" value="1"/>
</dbReference>
<evidence type="ECO:0000256" key="2">
    <source>
        <dbReference type="ARBA" id="ARBA00004613"/>
    </source>
</evidence>
<dbReference type="InterPro" id="IPR005103">
    <property type="entry name" value="AA9_LPMO"/>
</dbReference>
<keyword evidence="12" id="KW-0624">Polysaccharide degradation</keyword>
<evidence type="ECO:0000256" key="10">
    <source>
        <dbReference type="ARBA" id="ARBA00023157"/>
    </source>
</evidence>
<evidence type="ECO:0000259" key="17">
    <source>
        <dbReference type="Pfam" id="PF03443"/>
    </source>
</evidence>
<evidence type="ECO:0000256" key="14">
    <source>
        <dbReference type="ARBA" id="ARBA00045077"/>
    </source>
</evidence>
<dbReference type="eggNOG" id="ENOG502SJNZ">
    <property type="taxonomic scope" value="Eukaryota"/>
</dbReference>
<feature type="domain" description="Auxiliary Activity family 9 catalytic" evidence="17">
    <location>
        <begin position="20"/>
        <end position="212"/>
    </location>
</feature>
<keyword evidence="8" id="KW-0186">Copper</keyword>
<dbReference type="EC" id="1.14.99.56" evidence="15"/>
<evidence type="ECO:0000313" key="18">
    <source>
        <dbReference type="EMBL" id="CDP30928.1"/>
    </source>
</evidence>